<comment type="caution">
    <text evidence="1">The sequence shown here is derived from an EMBL/GenBank/DDBJ whole genome shotgun (WGS) entry which is preliminary data.</text>
</comment>
<dbReference type="Proteomes" id="UP000886786">
    <property type="component" value="Unassembled WGS sequence"/>
</dbReference>
<protein>
    <submittedName>
        <fullName evidence="1">Competence protein ComK</fullName>
    </submittedName>
</protein>
<proteinExistence type="predicted"/>
<dbReference type="GO" id="GO:0030420">
    <property type="term" value="P:establishment of competence for transformation"/>
    <property type="evidence" value="ECO:0007669"/>
    <property type="project" value="InterPro"/>
</dbReference>
<reference evidence="1" key="1">
    <citation type="submission" date="2020-10" db="EMBL/GenBank/DDBJ databases">
        <authorList>
            <person name="Gilroy R."/>
        </authorList>
    </citation>
    <scope>NUCLEOTIDE SEQUENCE</scope>
    <source>
        <strain evidence="1">CHK147-3167</strain>
    </source>
</reference>
<dbReference type="AlphaFoldDB" id="A0A9D1CYF9"/>
<organism evidence="1 2">
    <name type="scientific">Candidatus Coprosoma intestinipullorum</name>
    <dbReference type="NCBI Taxonomy" id="2840752"/>
    <lineage>
        <taxon>Bacteria</taxon>
        <taxon>Bacillati</taxon>
        <taxon>Bacillota</taxon>
        <taxon>Bacillota incertae sedis</taxon>
        <taxon>Candidatus Coprosoma</taxon>
    </lineage>
</organism>
<gene>
    <name evidence="1" type="ORF">IAB27_02965</name>
</gene>
<evidence type="ECO:0000313" key="1">
    <source>
        <dbReference type="EMBL" id="HIQ90574.1"/>
    </source>
</evidence>
<sequence length="152" mass="17689">MIQNEYEINSKTNAIIGISKKGSIILEGEREIYSTHIPQEIIERNCEYGGSTFNGRLKNSQLHLGKKYKLPIVISEIKETIMFPTKSYYDDTCCWISLNNIVKYEEVDKKVCIYFKEGKPQIFDISIETLEIEVLRASKLLLILKTRKKDEF</sequence>
<evidence type="ECO:0000313" key="2">
    <source>
        <dbReference type="Proteomes" id="UP000886786"/>
    </source>
</evidence>
<dbReference type="Pfam" id="PF06338">
    <property type="entry name" value="ComK"/>
    <property type="match status" value="1"/>
</dbReference>
<accession>A0A9D1CYF9</accession>
<dbReference type="InterPro" id="IPR010461">
    <property type="entry name" value="ComK"/>
</dbReference>
<name>A0A9D1CYF9_9FIRM</name>
<dbReference type="EMBL" id="DVFV01000055">
    <property type="protein sequence ID" value="HIQ90574.1"/>
    <property type="molecule type" value="Genomic_DNA"/>
</dbReference>
<reference evidence="1" key="2">
    <citation type="journal article" date="2021" name="PeerJ">
        <title>Extensive microbial diversity within the chicken gut microbiome revealed by metagenomics and culture.</title>
        <authorList>
            <person name="Gilroy R."/>
            <person name="Ravi A."/>
            <person name="Getino M."/>
            <person name="Pursley I."/>
            <person name="Horton D.L."/>
            <person name="Alikhan N.F."/>
            <person name="Baker D."/>
            <person name="Gharbi K."/>
            <person name="Hall N."/>
            <person name="Watson M."/>
            <person name="Adriaenssens E.M."/>
            <person name="Foster-Nyarko E."/>
            <person name="Jarju S."/>
            <person name="Secka A."/>
            <person name="Antonio M."/>
            <person name="Oren A."/>
            <person name="Chaudhuri R.R."/>
            <person name="La Ragione R."/>
            <person name="Hildebrand F."/>
            <person name="Pallen M.J."/>
        </authorList>
    </citation>
    <scope>NUCLEOTIDE SEQUENCE</scope>
    <source>
        <strain evidence="1">CHK147-3167</strain>
    </source>
</reference>